<dbReference type="Proteomes" id="UP001054837">
    <property type="component" value="Unassembled WGS sequence"/>
</dbReference>
<organism evidence="1 2">
    <name type="scientific">Caerostris darwini</name>
    <dbReference type="NCBI Taxonomy" id="1538125"/>
    <lineage>
        <taxon>Eukaryota</taxon>
        <taxon>Metazoa</taxon>
        <taxon>Ecdysozoa</taxon>
        <taxon>Arthropoda</taxon>
        <taxon>Chelicerata</taxon>
        <taxon>Arachnida</taxon>
        <taxon>Araneae</taxon>
        <taxon>Araneomorphae</taxon>
        <taxon>Entelegynae</taxon>
        <taxon>Araneoidea</taxon>
        <taxon>Araneidae</taxon>
        <taxon>Caerostris</taxon>
    </lineage>
</organism>
<dbReference type="EMBL" id="BPLQ01012589">
    <property type="protein sequence ID" value="GIY66406.1"/>
    <property type="molecule type" value="Genomic_DNA"/>
</dbReference>
<accession>A0AAV4V8Y6</accession>
<name>A0AAV4V8Y6_9ARAC</name>
<sequence length="136" mass="15803">MVSKQRKKCHAIWYLKQRKKCHAIWYQAEEEMPRNMVSQAEEEMPRNMVSKQRKKCHAIWYLSRGRNATQYVAILLETWGGEVKLNSHTTSENSTCTSVLTQSTLSRGNCVPKFDNSQKLMLLILSISFTVTHNQP</sequence>
<comment type="caution">
    <text evidence="1">The sequence shown here is derived from an EMBL/GenBank/DDBJ whole genome shotgun (WGS) entry which is preliminary data.</text>
</comment>
<evidence type="ECO:0000313" key="1">
    <source>
        <dbReference type="EMBL" id="GIY66406.1"/>
    </source>
</evidence>
<gene>
    <name evidence="1" type="ORF">CDAR_87381</name>
</gene>
<keyword evidence="2" id="KW-1185">Reference proteome</keyword>
<evidence type="ECO:0000313" key="2">
    <source>
        <dbReference type="Proteomes" id="UP001054837"/>
    </source>
</evidence>
<reference evidence="1 2" key="1">
    <citation type="submission" date="2021-06" db="EMBL/GenBank/DDBJ databases">
        <title>Caerostris darwini draft genome.</title>
        <authorList>
            <person name="Kono N."/>
            <person name="Arakawa K."/>
        </authorList>
    </citation>
    <scope>NUCLEOTIDE SEQUENCE [LARGE SCALE GENOMIC DNA]</scope>
</reference>
<protein>
    <submittedName>
        <fullName evidence="1">Uncharacterized protein</fullName>
    </submittedName>
</protein>
<proteinExistence type="predicted"/>
<dbReference type="AlphaFoldDB" id="A0AAV4V8Y6"/>